<name>A0A811T4F4_9EURY</name>
<dbReference type="Proteomes" id="UP000603056">
    <property type="component" value="Unassembled WGS sequence"/>
</dbReference>
<organism evidence="1 4">
    <name type="scientific">Candidatus Argoarchaeum ethanivorans</name>
    <dbReference type="NCBI Taxonomy" id="2608793"/>
    <lineage>
        <taxon>Archaea</taxon>
        <taxon>Methanobacteriati</taxon>
        <taxon>Methanobacteriota</taxon>
        <taxon>Stenosarchaea group</taxon>
        <taxon>Methanomicrobia</taxon>
        <taxon>Methanosarcinales</taxon>
        <taxon>Methanosarcinales incertae sedis</taxon>
        <taxon>GOM Arc I cluster</taxon>
        <taxon>Candidatus Argoarchaeum</taxon>
    </lineage>
</organism>
<dbReference type="Proteomes" id="UP000634805">
    <property type="component" value="Unassembled WGS sequence"/>
</dbReference>
<dbReference type="AlphaFoldDB" id="A0A811T4F4"/>
<reference evidence="1" key="1">
    <citation type="submission" date="2020-10" db="EMBL/GenBank/DDBJ databases">
        <authorList>
            <person name="Hahn C.J."/>
            <person name="Laso-Perez R."/>
            <person name="Vulcano F."/>
            <person name="Vaziourakis K.-M."/>
            <person name="Stokke R."/>
            <person name="Steen I.H."/>
            <person name="Teske A."/>
            <person name="Boetius A."/>
            <person name="Liebeke M."/>
            <person name="Amann R."/>
            <person name="Knittel K."/>
        </authorList>
    </citation>
    <scope>NUCLEOTIDE SEQUENCE</scope>
    <source>
        <strain evidence="3">Gfbio:e3339647-f889-4370-9287-4fb5cb688e4c:AG392D22_GoMArc1</strain>
        <strain evidence="1">Gfbio:e3339647-f889-4370-9287-4fb5cb688e4c:AG392E03_GoMArc1</strain>
        <strain evidence="2">Gfbio:e3339647-f889-4370-9287-4fb5cb688e4c:AG394J04_GoMArc1</strain>
    </source>
</reference>
<evidence type="ECO:0000313" key="4">
    <source>
        <dbReference type="Proteomes" id="UP000606624"/>
    </source>
</evidence>
<evidence type="ECO:0000313" key="1">
    <source>
        <dbReference type="EMBL" id="CAD6490219.1"/>
    </source>
</evidence>
<comment type="caution">
    <text evidence="1">The sequence shown here is derived from an EMBL/GenBank/DDBJ whole genome shotgun (WGS) entry which is preliminary data.</text>
</comment>
<dbReference type="EMBL" id="CAJHIP010000001">
    <property type="protein sequence ID" value="CAD6490725.1"/>
    <property type="molecule type" value="Genomic_DNA"/>
</dbReference>
<dbReference type="EMBL" id="CAJHIN010000002">
    <property type="protein sequence ID" value="CAD6490219.1"/>
    <property type="molecule type" value="Genomic_DNA"/>
</dbReference>
<sequence>MITIGSTDKYKTACIFKGILKSDKDEWAYYLYNDRHWKDRNANDRDFREEYYPIKIDHVDLSTIMTDREYRNQDEYIEFLSQPQYYRGDVIMCKNHLHVVLDYNETTDKYKTAWVLDTAIGLCYAFPEESSTFGRWQSREYLEDDVLFIYLIYGNGNVDPSTIKSREEYYNWKYS</sequence>
<evidence type="ECO:0000313" key="3">
    <source>
        <dbReference type="EMBL" id="CAD6492533.1"/>
    </source>
</evidence>
<dbReference type="Proteomes" id="UP000606624">
    <property type="component" value="Unassembled WGS sequence"/>
</dbReference>
<protein>
    <submittedName>
        <fullName evidence="1">Uncharacterized protein</fullName>
    </submittedName>
</protein>
<dbReference type="EMBL" id="CAJHIS010000005">
    <property type="protein sequence ID" value="CAD6492533.1"/>
    <property type="molecule type" value="Genomic_DNA"/>
</dbReference>
<proteinExistence type="predicted"/>
<evidence type="ECO:0000313" key="2">
    <source>
        <dbReference type="EMBL" id="CAD6490725.1"/>
    </source>
</evidence>
<gene>
    <name evidence="3" type="ORF">EMLJLAPB_00314</name>
    <name evidence="2" type="ORF">FFODKBPE_00008</name>
    <name evidence="1" type="ORF">KFBDDELM_00097</name>
</gene>
<accession>A0A811T4F4</accession>